<reference evidence="1" key="1">
    <citation type="submission" date="2021-02" db="EMBL/GenBank/DDBJ databases">
        <authorList>
            <consortium name="DOE Joint Genome Institute"/>
            <person name="Ahrendt S."/>
            <person name="Looney B.P."/>
            <person name="Miyauchi S."/>
            <person name="Morin E."/>
            <person name="Drula E."/>
            <person name="Courty P.E."/>
            <person name="Chicoki N."/>
            <person name="Fauchery L."/>
            <person name="Kohler A."/>
            <person name="Kuo A."/>
            <person name="Labutti K."/>
            <person name="Pangilinan J."/>
            <person name="Lipzen A."/>
            <person name="Riley R."/>
            <person name="Andreopoulos W."/>
            <person name="He G."/>
            <person name="Johnson J."/>
            <person name="Barry K.W."/>
            <person name="Grigoriev I.V."/>
            <person name="Nagy L."/>
            <person name="Hibbett D."/>
            <person name="Henrissat B."/>
            <person name="Matheny P.B."/>
            <person name="Labbe J."/>
            <person name="Martin F."/>
        </authorList>
    </citation>
    <scope>NUCLEOTIDE SEQUENCE</scope>
    <source>
        <strain evidence="1">FP105234-sp</strain>
    </source>
</reference>
<name>A0ACB8RRN8_9AGAM</name>
<evidence type="ECO:0000313" key="1">
    <source>
        <dbReference type="EMBL" id="KAI0046685.1"/>
    </source>
</evidence>
<proteinExistence type="predicted"/>
<comment type="caution">
    <text evidence="1">The sequence shown here is derived from an EMBL/GenBank/DDBJ whole genome shotgun (WGS) entry which is preliminary data.</text>
</comment>
<evidence type="ECO:0000313" key="2">
    <source>
        <dbReference type="Proteomes" id="UP000814033"/>
    </source>
</evidence>
<gene>
    <name evidence="1" type="ORF">FA95DRAFT_1542146</name>
</gene>
<protein>
    <submittedName>
        <fullName evidence="1">PAP2-domain-containing protein</fullName>
    </submittedName>
</protein>
<reference evidence="1" key="2">
    <citation type="journal article" date="2022" name="New Phytol.">
        <title>Evolutionary transition to the ectomycorrhizal habit in the genomes of a hyperdiverse lineage of mushroom-forming fungi.</title>
        <authorList>
            <person name="Looney B."/>
            <person name="Miyauchi S."/>
            <person name="Morin E."/>
            <person name="Drula E."/>
            <person name="Courty P.E."/>
            <person name="Kohler A."/>
            <person name="Kuo A."/>
            <person name="LaButti K."/>
            <person name="Pangilinan J."/>
            <person name="Lipzen A."/>
            <person name="Riley R."/>
            <person name="Andreopoulos W."/>
            <person name="He G."/>
            <person name="Johnson J."/>
            <person name="Nolan M."/>
            <person name="Tritt A."/>
            <person name="Barry K.W."/>
            <person name="Grigoriev I.V."/>
            <person name="Nagy L.G."/>
            <person name="Hibbett D."/>
            <person name="Henrissat B."/>
            <person name="Matheny P.B."/>
            <person name="Labbe J."/>
            <person name="Martin F.M."/>
        </authorList>
    </citation>
    <scope>NUCLEOTIDE SEQUENCE</scope>
    <source>
        <strain evidence="1">FP105234-sp</strain>
    </source>
</reference>
<organism evidence="1 2">
    <name type="scientific">Auriscalpium vulgare</name>
    <dbReference type="NCBI Taxonomy" id="40419"/>
    <lineage>
        <taxon>Eukaryota</taxon>
        <taxon>Fungi</taxon>
        <taxon>Dikarya</taxon>
        <taxon>Basidiomycota</taxon>
        <taxon>Agaricomycotina</taxon>
        <taxon>Agaricomycetes</taxon>
        <taxon>Russulales</taxon>
        <taxon>Auriscalpiaceae</taxon>
        <taxon>Auriscalpium</taxon>
    </lineage>
</organism>
<sequence>MAQNHNRRSDAGSLFYPPNTYPYVERPAVAGRDDKSSVGRSGLSYLPDWILTVLLTAAFLTLDKVSGFHRQFSLSDPTLSYPFAEHERVPDWAVYFIAIILPPVFLWIINVVTIRSWQEAHISTLGVLLGLSITGSITQFVRITVGRPRPDIISRCRPDADAIDPPFGLSTFSEVCHPTLSKAFIEDGFRSFPSGHASLSFAGLGFLTFYIAGKTRLFHHRGHAWKAWLALTPLSVAVLVAISRTEDNLHHWEDVSVGGLLGLTVAYFAYRQYYPSLSSEFSPYPYVLRIQVEPTLPVHHQFRNASPNRHSGDGGSDVELLLGRAKRNEPSPLREVLKPGANA</sequence>
<accession>A0ACB8RRN8</accession>
<dbReference type="EMBL" id="MU275919">
    <property type="protein sequence ID" value="KAI0046685.1"/>
    <property type="molecule type" value="Genomic_DNA"/>
</dbReference>
<keyword evidence="2" id="KW-1185">Reference proteome</keyword>
<dbReference type="Proteomes" id="UP000814033">
    <property type="component" value="Unassembled WGS sequence"/>
</dbReference>